<evidence type="ECO:0000256" key="4">
    <source>
        <dbReference type="PROSITE-ProRule" id="PRU01331"/>
    </source>
</evidence>
<evidence type="ECO:0000256" key="3">
    <source>
        <dbReference type="ARBA" id="ARBA00022842"/>
    </source>
</evidence>
<keyword evidence="8" id="KW-1185">Reference proteome</keyword>
<sequence length="455" mass="50465">MPFAKPQEAIDFLDKHPQIQHVEVFIIDPNGIPRGKLLHREEVLSMYQHGRPLPSTILGLTVQGDDVEDTGLVWEVGDADCAAFPIEGSLLLQPWRTQPTAQIQLAMHPQAGMPAAVADPRLVLSRVTEALNADGLYPVMAAEMEFFLLDQRFDANGRPQPAMQRDGHRPSQTQVYGILELEQLQPFLDDLYHACEVQGIPARTAISEYAPGQVEITLEHRFDVLKAMDEAVRYKRLVKGVAAKHGLQACFMAKPFSELAGNGMHMHVSLADADGKNLFASESSEGTPLLTQSIAGMMATLEDAQLLFCPNANSFRRFQSASYAPIAKTWGVNNRTVSFRVPGGPAPSRHVEHRICGADANPYLAAAAILAACHHGIRQQLSPGEAIVGNGYEGKHQTLPTDWLSALCNFERSEWMKSVLGEDFHRIYGRIKRAEYQQFMAEVGQQDWHWYLTHA</sequence>
<dbReference type="InterPro" id="IPR014746">
    <property type="entry name" value="Gln_synth/guanido_kin_cat_dom"/>
</dbReference>
<dbReference type="Gene3D" id="3.30.590.10">
    <property type="entry name" value="Glutamine synthetase/guanido kinase, catalytic domain"/>
    <property type="match status" value="1"/>
</dbReference>
<reference evidence="7 8" key="1">
    <citation type="submission" date="2022-02" db="EMBL/GenBank/DDBJ databases">
        <title>The genome sequence of Shewanella sp. 3B26.</title>
        <authorList>
            <person name="Du J."/>
        </authorList>
    </citation>
    <scope>NUCLEOTIDE SEQUENCE [LARGE SCALE GENOMIC DNA]</scope>
    <source>
        <strain evidence="7 8">3B26</strain>
    </source>
</reference>
<proteinExistence type="inferred from homology"/>
<dbReference type="PANTHER" id="PTHR43785:SF12">
    <property type="entry name" value="TYPE-1 GLUTAMINE SYNTHETASE 2"/>
    <property type="match status" value="1"/>
</dbReference>
<dbReference type="Proteomes" id="UP001297581">
    <property type="component" value="Unassembled WGS sequence"/>
</dbReference>
<dbReference type="AlphaFoldDB" id="A0AAJ1EZ18"/>
<evidence type="ECO:0000256" key="2">
    <source>
        <dbReference type="ARBA" id="ARBA00022598"/>
    </source>
</evidence>
<dbReference type="SUPFAM" id="SSF54368">
    <property type="entry name" value="Glutamine synthetase, N-terminal domain"/>
    <property type="match status" value="1"/>
</dbReference>
<evidence type="ECO:0000259" key="6">
    <source>
        <dbReference type="PROSITE" id="PS51987"/>
    </source>
</evidence>
<dbReference type="InterPro" id="IPR027303">
    <property type="entry name" value="Gln_synth_gly_rich_site"/>
</dbReference>
<gene>
    <name evidence="7" type="ORF">MJ923_04615</name>
</gene>
<evidence type="ECO:0000256" key="1">
    <source>
        <dbReference type="ARBA" id="ARBA00001946"/>
    </source>
</evidence>
<keyword evidence="2" id="KW-0436">Ligase</keyword>
<comment type="similarity">
    <text evidence="4 5">Belongs to the glutamine synthetase family.</text>
</comment>
<dbReference type="GO" id="GO:0006542">
    <property type="term" value="P:glutamine biosynthetic process"/>
    <property type="evidence" value="ECO:0007669"/>
    <property type="project" value="InterPro"/>
</dbReference>
<dbReference type="PROSITE" id="PS51987">
    <property type="entry name" value="GS_CATALYTIC"/>
    <property type="match status" value="1"/>
</dbReference>
<comment type="cofactor">
    <cofactor evidence="1">
        <name>Mg(2+)</name>
        <dbReference type="ChEBI" id="CHEBI:18420"/>
    </cofactor>
</comment>
<dbReference type="InterPro" id="IPR008146">
    <property type="entry name" value="Gln_synth_cat_dom"/>
</dbReference>
<evidence type="ECO:0000256" key="5">
    <source>
        <dbReference type="RuleBase" id="RU000384"/>
    </source>
</evidence>
<evidence type="ECO:0000313" key="7">
    <source>
        <dbReference type="EMBL" id="MCH4293586.1"/>
    </source>
</evidence>
<dbReference type="GO" id="GO:0004356">
    <property type="term" value="F:glutamine synthetase activity"/>
    <property type="evidence" value="ECO:0007669"/>
    <property type="project" value="InterPro"/>
</dbReference>
<dbReference type="SUPFAM" id="SSF55931">
    <property type="entry name" value="Glutamine synthetase/guanido kinase"/>
    <property type="match status" value="1"/>
</dbReference>
<dbReference type="GO" id="GO:0006598">
    <property type="term" value="P:polyamine catabolic process"/>
    <property type="evidence" value="ECO:0007669"/>
    <property type="project" value="TreeGrafter"/>
</dbReference>
<keyword evidence="3" id="KW-0460">Magnesium</keyword>
<name>A0AAJ1EZ18_9GAMM</name>
<dbReference type="EMBL" id="JAKUDL010000001">
    <property type="protein sequence ID" value="MCH4293586.1"/>
    <property type="molecule type" value="Genomic_DNA"/>
</dbReference>
<dbReference type="InterPro" id="IPR036651">
    <property type="entry name" value="Gln_synt_N_sf"/>
</dbReference>
<dbReference type="PANTHER" id="PTHR43785">
    <property type="entry name" value="GAMMA-GLUTAMYLPUTRESCINE SYNTHETASE"/>
    <property type="match status" value="1"/>
</dbReference>
<dbReference type="SMART" id="SM01230">
    <property type="entry name" value="Gln-synt_C"/>
    <property type="match status" value="1"/>
</dbReference>
<protein>
    <submittedName>
        <fullName evidence="7">Glutamine synthetase family protein</fullName>
    </submittedName>
</protein>
<comment type="caution">
    <text evidence="7">The sequence shown here is derived from an EMBL/GenBank/DDBJ whole genome shotgun (WGS) entry which is preliminary data.</text>
</comment>
<evidence type="ECO:0000313" key="8">
    <source>
        <dbReference type="Proteomes" id="UP001297581"/>
    </source>
</evidence>
<dbReference type="Pfam" id="PF00120">
    <property type="entry name" value="Gln-synt_C"/>
    <property type="match status" value="1"/>
</dbReference>
<feature type="domain" description="GS catalytic" evidence="6">
    <location>
        <begin position="120"/>
        <end position="455"/>
    </location>
</feature>
<dbReference type="PROSITE" id="PS00181">
    <property type="entry name" value="GLNA_ATP"/>
    <property type="match status" value="1"/>
</dbReference>
<dbReference type="RefSeq" id="WP_240590084.1">
    <property type="nucleotide sequence ID" value="NZ_JAKUDL010000001.1"/>
</dbReference>
<organism evidence="7 8">
    <name type="scientific">Shewanella zhuhaiensis</name>
    <dbReference type="NCBI Taxonomy" id="2919576"/>
    <lineage>
        <taxon>Bacteria</taxon>
        <taxon>Pseudomonadati</taxon>
        <taxon>Pseudomonadota</taxon>
        <taxon>Gammaproteobacteria</taxon>
        <taxon>Alteromonadales</taxon>
        <taxon>Shewanellaceae</taxon>
        <taxon>Shewanella</taxon>
    </lineage>
</organism>
<accession>A0AAJ1EZ18</accession>